<dbReference type="Gene3D" id="2.60.40.290">
    <property type="match status" value="1"/>
</dbReference>
<feature type="chain" id="PRO_5008146482" evidence="2">
    <location>
        <begin position="19"/>
        <end position="274"/>
    </location>
</feature>
<sequence>MFLKIFFIFALLPYSLESAITLSSTVSSSWSSGQNHQLVFTNSGTESVCSVTFSILCSSGTSIASSWNMNAVSGSSTQYTLPSWVSIAAGGTYTSTGLTTSGTLTLNVDSYSACSGSSSGGSSSNTDPATTIPTTSGTTTTTSATTTTTSGTTTTTSGTTATTTSSSSSSSTTLVVSPVYTTADTCLSESEASGPITSHLNIAITGGKFTFYGIGGRGACGLETDTPLKSAAASGTLFNSSATWVASCMADGRYMLNDPICMNKCVKIEYNGKT</sequence>
<dbReference type="InterPro" id="IPR008965">
    <property type="entry name" value="CBM2/CBM3_carb-bd_dom_sf"/>
</dbReference>
<dbReference type="WBParaSite" id="GPLIN_000293400">
    <property type="protein sequence ID" value="GPLIN_000293400"/>
    <property type="gene ID" value="GPLIN_000293400"/>
</dbReference>
<dbReference type="InterPro" id="IPR019028">
    <property type="entry name" value="CBM_49"/>
</dbReference>
<dbReference type="GO" id="GO:0005975">
    <property type="term" value="P:carbohydrate metabolic process"/>
    <property type="evidence" value="ECO:0007669"/>
    <property type="project" value="InterPro"/>
</dbReference>
<evidence type="ECO:0000259" key="3">
    <source>
        <dbReference type="SMART" id="SM00637"/>
    </source>
</evidence>
<dbReference type="InterPro" id="IPR012291">
    <property type="entry name" value="CBM2_carb-bd_dom_sf"/>
</dbReference>
<keyword evidence="5" id="KW-1185">Reference proteome</keyword>
<dbReference type="GO" id="GO:0030247">
    <property type="term" value="F:polysaccharide binding"/>
    <property type="evidence" value="ECO:0007669"/>
    <property type="project" value="InterPro"/>
</dbReference>
<evidence type="ECO:0000259" key="4">
    <source>
        <dbReference type="SMART" id="SM01063"/>
    </source>
</evidence>
<keyword evidence="2" id="KW-0732">Signal</keyword>
<dbReference type="SUPFAM" id="SSF49384">
    <property type="entry name" value="Carbohydrate-binding domain"/>
    <property type="match status" value="1"/>
</dbReference>
<dbReference type="GO" id="GO:0004553">
    <property type="term" value="F:hydrolase activity, hydrolyzing O-glycosyl compounds"/>
    <property type="evidence" value="ECO:0007669"/>
    <property type="project" value="InterPro"/>
</dbReference>
<evidence type="ECO:0000256" key="2">
    <source>
        <dbReference type="SAM" id="SignalP"/>
    </source>
</evidence>
<evidence type="ECO:0000256" key="1">
    <source>
        <dbReference type="SAM" id="MobiDB-lite"/>
    </source>
</evidence>
<reference evidence="5" key="1">
    <citation type="submission" date="2013-12" db="EMBL/GenBank/DDBJ databases">
        <authorList>
            <person name="Aslett M."/>
        </authorList>
    </citation>
    <scope>NUCLEOTIDE SEQUENCE [LARGE SCALE GENOMIC DNA]</scope>
    <source>
        <strain evidence="5">Lindley</strain>
    </source>
</reference>
<protein>
    <submittedName>
        <fullName evidence="6">CBM49 domain-containing protein</fullName>
    </submittedName>
</protein>
<feature type="compositionally biased region" description="Low complexity" evidence="1">
    <location>
        <begin position="134"/>
        <end position="171"/>
    </location>
</feature>
<evidence type="ECO:0000313" key="6">
    <source>
        <dbReference type="WBParaSite" id="GPLIN_000293400"/>
    </source>
</evidence>
<dbReference type="Proteomes" id="UP000050741">
    <property type="component" value="Unassembled WGS sequence"/>
</dbReference>
<feature type="domain" description="Carbohydrate binding" evidence="4">
    <location>
        <begin position="20"/>
        <end position="96"/>
    </location>
</feature>
<reference evidence="6" key="3">
    <citation type="submission" date="2016-06" db="UniProtKB">
        <authorList>
            <consortium name="WormBaseParasite"/>
        </authorList>
    </citation>
    <scope>IDENTIFICATION</scope>
</reference>
<accession>A0A183BQP8</accession>
<feature type="region of interest" description="Disordered" evidence="1">
    <location>
        <begin position="117"/>
        <end position="171"/>
    </location>
</feature>
<dbReference type="SMART" id="SM01063">
    <property type="entry name" value="CBM49"/>
    <property type="match status" value="1"/>
</dbReference>
<dbReference type="Pfam" id="PF09478">
    <property type="entry name" value="CBM49"/>
    <property type="match status" value="1"/>
</dbReference>
<feature type="domain" description="CBM2" evidence="3">
    <location>
        <begin position="20"/>
        <end position="106"/>
    </location>
</feature>
<evidence type="ECO:0000313" key="5">
    <source>
        <dbReference type="Proteomes" id="UP000050741"/>
    </source>
</evidence>
<dbReference type="InterPro" id="IPR001919">
    <property type="entry name" value="CBD2"/>
</dbReference>
<organism evidence="5 6">
    <name type="scientific">Globodera pallida</name>
    <name type="common">Potato cyst nematode worm</name>
    <name type="synonym">Heterodera pallida</name>
    <dbReference type="NCBI Taxonomy" id="36090"/>
    <lineage>
        <taxon>Eukaryota</taxon>
        <taxon>Metazoa</taxon>
        <taxon>Ecdysozoa</taxon>
        <taxon>Nematoda</taxon>
        <taxon>Chromadorea</taxon>
        <taxon>Rhabditida</taxon>
        <taxon>Tylenchina</taxon>
        <taxon>Tylenchomorpha</taxon>
        <taxon>Tylenchoidea</taxon>
        <taxon>Heteroderidae</taxon>
        <taxon>Heteroderinae</taxon>
        <taxon>Globodera</taxon>
    </lineage>
</organism>
<proteinExistence type="predicted"/>
<dbReference type="SMART" id="SM00637">
    <property type="entry name" value="CBD_II"/>
    <property type="match status" value="1"/>
</dbReference>
<reference evidence="5" key="2">
    <citation type="submission" date="2014-05" db="EMBL/GenBank/DDBJ databases">
        <title>The genome and life-stage specific transcriptomes of Globodera pallida elucidate key aspects of plant parasitism by a cyst nematode.</title>
        <authorList>
            <person name="Cotton J.A."/>
            <person name="Lilley C.J."/>
            <person name="Jones L.M."/>
            <person name="Kikuchi T."/>
            <person name="Reid A.J."/>
            <person name="Thorpe P."/>
            <person name="Tsai I.J."/>
            <person name="Beasley H."/>
            <person name="Blok V."/>
            <person name="Cock P.J.A."/>
            <person name="Van den Akker S.E."/>
            <person name="Holroyd N."/>
            <person name="Hunt M."/>
            <person name="Mantelin S."/>
            <person name="Naghra H."/>
            <person name="Pain A."/>
            <person name="Palomares-Rius J.E."/>
            <person name="Zarowiecki M."/>
            <person name="Berriman M."/>
            <person name="Jones J.T."/>
            <person name="Urwin P.E."/>
        </authorList>
    </citation>
    <scope>NUCLEOTIDE SEQUENCE [LARGE SCALE GENOMIC DNA]</scope>
    <source>
        <strain evidence="5">Lindley</strain>
    </source>
</reference>
<dbReference type="AlphaFoldDB" id="A0A183BQP8"/>
<name>A0A183BQP8_GLOPA</name>
<feature type="signal peptide" evidence="2">
    <location>
        <begin position="1"/>
        <end position="18"/>
    </location>
</feature>